<keyword evidence="3 5" id="KW-1133">Transmembrane helix</keyword>
<feature type="transmembrane region" description="Helical" evidence="5">
    <location>
        <begin position="389"/>
        <end position="406"/>
    </location>
</feature>
<gene>
    <name evidence="7" type="ORF">LEM8419_02917</name>
</gene>
<feature type="transmembrane region" description="Helical" evidence="5">
    <location>
        <begin position="192"/>
        <end position="225"/>
    </location>
</feature>
<dbReference type="EMBL" id="CAKLPZ010000004">
    <property type="protein sequence ID" value="CAH1002002.1"/>
    <property type="molecule type" value="Genomic_DNA"/>
</dbReference>
<feature type="transmembrane region" description="Helical" evidence="5">
    <location>
        <begin position="366"/>
        <end position="383"/>
    </location>
</feature>
<feature type="transmembrane region" description="Helical" evidence="5">
    <location>
        <begin position="334"/>
        <end position="359"/>
    </location>
</feature>
<organism evidence="7 8">
    <name type="scientific">Neolewinella maritima</name>
    <dbReference type="NCBI Taxonomy" id="1383882"/>
    <lineage>
        <taxon>Bacteria</taxon>
        <taxon>Pseudomonadati</taxon>
        <taxon>Bacteroidota</taxon>
        <taxon>Saprospiria</taxon>
        <taxon>Saprospirales</taxon>
        <taxon>Lewinellaceae</taxon>
        <taxon>Neolewinella</taxon>
    </lineage>
</organism>
<dbReference type="Pfam" id="PF04932">
    <property type="entry name" value="Wzy_C"/>
    <property type="match status" value="1"/>
</dbReference>
<feature type="transmembrane region" description="Helical" evidence="5">
    <location>
        <begin position="12"/>
        <end position="45"/>
    </location>
</feature>
<dbReference type="InterPro" id="IPR051533">
    <property type="entry name" value="WaaL-like"/>
</dbReference>
<feature type="transmembrane region" description="Helical" evidence="5">
    <location>
        <begin position="166"/>
        <end position="186"/>
    </location>
</feature>
<sequence>MNAKQLAREVGWLGIGIPGIFIGMVFSPVVLSIATILTVIVLILHPRTGVNRRWLTHLPDMLRSSLFWGLAGLYLVMLVSIWQTEDWSYLLERLRIKIPLLLLPIAWAGTWIITSAGGRRALLFRTLLCAFIGVVLAGVLVNYGLHFKEINALIVKGQAMPVPRNNHIRFSLLVALAAVIGVHSGLQYRKQWLLGLGGCLFVGLHLLAVRSGLATAYAGMGVVLLWRAVQQGRYRGLVIGLVGLCLLPLVAYLTVPTFRTKLQYMRYELLHRDATQDTADYSDTGRLTSIRLGLNVWQEHPLLGVGYGNLRQAMDEQYAEALPGTSGKRPHNQFVSALAAGGVVGCAITIGCFLLIGFGGSRWRDPLFFALWTVFVLSCLVENTLETSAGVTLFTLVMLLFGYPPYRKPG</sequence>
<dbReference type="RefSeq" id="WP_238751862.1">
    <property type="nucleotide sequence ID" value="NZ_CAKLPZ010000004.1"/>
</dbReference>
<comment type="caution">
    <text evidence="7">The sequence shown here is derived from an EMBL/GenBank/DDBJ whole genome shotgun (WGS) entry which is preliminary data.</text>
</comment>
<evidence type="ECO:0000313" key="7">
    <source>
        <dbReference type="EMBL" id="CAH1002002.1"/>
    </source>
</evidence>
<feature type="transmembrane region" description="Helical" evidence="5">
    <location>
        <begin position="94"/>
        <end position="116"/>
    </location>
</feature>
<feature type="domain" description="O-antigen ligase-related" evidence="6">
    <location>
        <begin position="199"/>
        <end position="349"/>
    </location>
</feature>
<proteinExistence type="predicted"/>
<protein>
    <recommendedName>
        <fullName evidence="6">O-antigen ligase-related domain-containing protein</fullName>
    </recommendedName>
</protein>
<keyword evidence="4 5" id="KW-0472">Membrane</keyword>
<evidence type="ECO:0000256" key="2">
    <source>
        <dbReference type="ARBA" id="ARBA00022692"/>
    </source>
</evidence>
<name>A0ABN8F7N2_9BACT</name>
<evidence type="ECO:0000259" key="6">
    <source>
        <dbReference type="Pfam" id="PF04932"/>
    </source>
</evidence>
<dbReference type="InterPro" id="IPR007016">
    <property type="entry name" value="O-antigen_ligase-rel_domated"/>
</dbReference>
<reference evidence="7" key="1">
    <citation type="submission" date="2021-12" db="EMBL/GenBank/DDBJ databases">
        <authorList>
            <person name="Rodrigo-Torres L."/>
            <person name="Arahal R. D."/>
            <person name="Lucena T."/>
        </authorList>
    </citation>
    <scope>NUCLEOTIDE SEQUENCE</scope>
    <source>
        <strain evidence="7">CECT 8419</strain>
    </source>
</reference>
<evidence type="ECO:0000256" key="3">
    <source>
        <dbReference type="ARBA" id="ARBA00022989"/>
    </source>
</evidence>
<keyword evidence="2 5" id="KW-0812">Transmembrane</keyword>
<feature type="transmembrane region" description="Helical" evidence="5">
    <location>
        <begin position="237"/>
        <end position="255"/>
    </location>
</feature>
<dbReference type="Proteomes" id="UP000837803">
    <property type="component" value="Unassembled WGS sequence"/>
</dbReference>
<accession>A0ABN8F7N2</accession>
<feature type="transmembrane region" description="Helical" evidence="5">
    <location>
        <begin position="65"/>
        <end position="82"/>
    </location>
</feature>
<evidence type="ECO:0000313" key="8">
    <source>
        <dbReference type="Proteomes" id="UP000837803"/>
    </source>
</evidence>
<dbReference type="PANTHER" id="PTHR37422:SF13">
    <property type="entry name" value="LIPOPOLYSACCHARIDE BIOSYNTHESIS PROTEIN PA4999-RELATED"/>
    <property type="match status" value="1"/>
</dbReference>
<comment type="subcellular location">
    <subcellularLocation>
        <location evidence="1">Membrane</location>
        <topology evidence="1">Multi-pass membrane protein</topology>
    </subcellularLocation>
</comment>
<keyword evidence="8" id="KW-1185">Reference proteome</keyword>
<feature type="transmembrane region" description="Helical" evidence="5">
    <location>
        <begin position="122"/>
        <end position="145"/>
    </location>
</feature>
<dbReference type="PANTHER" id="PTHR37422">
    <property type="entry name" value="TEICHURONIC ACID BIOSYNTHESIS PROTEIN TUAE"/>
    <property type="match status" value="1"/>
</dbReference>
<evidence type="ECO:0000256" key="1">
    <source>
        <dbReference type="ARBA" id="ARBA00004141"/>
    </source>
</evidence>
<evidence type="ECO:0000256" key="4">
    <source>
        <dbReference type="ARBA" id="ARBA00023136"/>
    </source>
</evidence>
<evidence type="ECO:0000256" key="5">
    <source>
        <dbReference type="SAM" id="Phobius"/>
    </source>
</evidence>